<feature type="transmembrane region" description="Helical" evidence="1">
    <location>
        <begin position="202"/>
        <end position="225"/>
    </location>
</feature>
<evidence type="ECO:0000256" key="1">
    <source>
        <dbReference type="SAM" id="Phobius"/>
    </source>
</evidence>
<evidence type="ECO:0000259" key="2">
    <source>
        <dbReference type="Pfam" id="PF00892"/>
    </source>
</evidence>
<dbReference type="AlphaFoldDB" id="A0A2W5U3I7"/>
<dbReference type="EMBL" id="QFQS01000002">
    <property type="protein sequence ID" value="PZQ97943.1"/>
    <property type="molecule type" value="Genomic_DNA"/>
</dbReference>
<keyword evidence="1" id="KW-1133">Transmembrane helix</keyword>
<dbReference type="Pfam" id="PF00892">
    <property type="entry name" value="EamA"/>
    <property type="match status" value="2"/>
</dbReference>
<feature type="transmembrane region" description="Helical" evidence="1">
    <location>
        <begin position="177"/>
        <end position="196"/>
    </location>
</feature>
<gene>
    <name evidence="3" type="ORF">DI533_12455</name>
</gene>
<proteinExistence type="predicted"/>
<feature type="transmembrane region" description="Helical" evidence="1">
    <location>
        <begin position="237"/>
        <end position="256"/>
    </location>
</feature>
<evidence type="ECO:0000313" key="3">
    <source>
        <dbReference type="EMBL" id="PZQ97943.1"/>
    </source>
</evidence>
<dbReference type="SUPFAM" id="SSF103481">
    <property type="entry name" value="Multidrug resistance efflux transporter EmrE"/>
    <property type="match status" value="2"/>
</dbReference>
<feature type="transmembrane region" description="Helical" evidence="1">
    <location>
        <begin position="95"/>
        <end position="116"/>
    </location>
</feature>
<keyword evidence="1" id="KW-0812">Transmembrane</keyword>
<organism evidence="3 4">
    <name type="scientific">Cereibacter sphaeroides</name>
    <name type="common">Rhodobacter sphaeroides</name>
    <dbReference type="NCBI Taxonomy" id="1063"/>
    <lineage>
        <taxon>Bacteria</taxon>
        <taxon>Pseudomonadati</taxon>
        <taxon>Pseudomonadota</taxon>
        <taxon>Alphaproteobacteria</taxon>
        <taxon>Rhodobacterales</taxon>
        <taxon>Paracoccaceae</taxon>
        <taxon>Cereibacter</taxon>
    </lineage>
</organism>
<feature type="transmembrane region" description="Helical" evidence="1">
    <location>
        <begin position="262"/>
        <end position="283"/>
    </location>
</feature>
<feature type="domain" description="EamA" evidence="2">
    <location>
        <begin position="150"/>
        <end position="275"/>
    </location>
</feature>
<dbReference type="GO" id="GO:0016020">
    <property type="term" value="C:membrane"/>
    <property type="evidence" value="ECO:0007669"/>
    <property type="project" value="InterPro"/>
</dbReference>
<reference evidence="3 4" key="1">
    <citation type="submission" date="2017-08" db="EMBL/GenBank/DDBJ databases">
        <title>Infants hospitalized years apart are colonized by the same room-sourced microbial strains.</title>
        <authorList>
            <person name="Brooks B."/>
            <person name="Olm M.R."/>
            <person name="Firek B.A."/>
            <person name="Baker R."/>
            <person name="Thomas B.C."/>
            <person name="Morowitz M.J."/>
            <person name="Banfield J.F."/>
        </authorList>
    </citation>
    <scope>NUCLEOTIDE SEQUENCE [LARGE SCALE GENOMIC DNA]</scope>
    <source>
        <strain evidence="3">S2_003_000_R2_11</strain>
    </source>
</reference>
<name>A0A2W5U3I7_CERSP</name>
<dbReference type="InterPro" id="IPR000620">
    <property type="entry name" value="EamA_dom"/>
</dbReference>
<dbReference type="PANTHER" id="PTHR22911:SF135">
    <property type="entry name" value="BLR4310 PROTEIN"/>
    <property type="match status" value="1"/>
</dbReference>
<feature type="transmembrane region" description="Helical" evidence="1">
    <location>
        <begin position="34"/>
        <end position="54"/>
    </location>
</feature>
<sequence length="304" mass="31303">MPRPASQTGLLLLIAGAAIDSTSGLFTRLIPDDGFTIASGRGFAAFALLFLVLLVRDRGGFLKSFLGIGFWGAAFVVLNGAGMVTNILSLANTSVANFFMIFATAPFVAAIAARLLIAEKLDLATLLAAIAGFIGIAVMMASGARSGGLTGDILAFVCVLLYAAIVLVIRRNPHLDILPVIALTVLLSGLLALPFADFGTLSVSSALTLTFFGFFQLAIGNMLIFSAASRIPAAQSGLLGILNAGFAPLWVFLFLGEVPPPATLLGGAIILGAAVAHLLWSIANARRAATRGQASATASIEMPL</sequence>
<feature type="transmembrane region" description="Helical" evidence="1">
    <location>
        <begin position="123"/>
        <end position="141"/>
    </location>
</feature>
<evidence type="ECO:0000313" key="4">
    <source>
        <dbReference type="Proteomes" id="UP000248975"/>
    </source>
</evidence>
<accession>A0A2W5U3I7</accession>
<feature type="transmembrane region" description="Helical" evidence="1">
    <location>
        <begin position="66"/>
        <end position="89"/>
    </location>
</feature>
<feature type="domain" description="EamA" evidence="2">
    <location>
        <begin position="8"/>
        <end position="140"/>
    </location>
</feature>
<comment type="caution">
    <text evidence="3">The sequence shown here is derived from an EMBL/GenBank/DDBJ whole genome shotgun (WGS) entry which is preliminary data.</text>
</comment>
<dbReference type="Proteomes" id="UP000248975">
    <property type="component" value="Unassembled WGS sequence"/>
</dbReference>
<keyword evidence="1" id="KW-0472">Membrane</keyword>
<feature type="transmembrane region" description="Helical" evidence="1">
    <location>
        <begin position="153"/>
        <end position="170"/>
    </location>
</feature>
<dbReference type="InterPro" id="IPR037185">
    <property type="entry name" value="EmrE-like"/>
</dbReference>
<dbReference type="PANTHER" id="PTHR22911">
    <property type="entry name" value="ACYL-MALONYL CONDENSING ENZYME-RELATED"/>
    <property type="match status" value="1"/>
</dbReference>
<protein>
    <recommendedName>
        <fullName evidence="2">EamA domain-containing protein</fullName>
    </recommendedName>
</protein>